<feature type="domain" description="LIM zinc-binding" evidence="5">
    <location>
        <begin position="9"/>
        <end position="70"/>
    </location>
</feature>
<evidence type="ECO:0000313" key="7">
    <source>
        <dbReference type="Proteomes" id="UP000075901"/>
    </source>
</evidence>
<evidence type="ECO:0000256" key="3">
    <source>
        <dbReference type="ARBA" id="ARBA00023038"/>
    </source>
</evidence>
<keyword evidence="7" id="KW-1185">Reference proteome</keyword>
<evidence type="ECO:0000313" key="6">
    <source>
        <dbReference type="EnsemblMetazoa" id="AMAM019246-PA"/>
    </source>
</evidence>
<dbReference type="Pfam" id="PF00412">
    <property type="entry name" value="LIM"/>
    <property type="match status" value="1"/>
</dbReference>
<accession>A0A182T438</accession>
<organism evidence="6 7">
    <name type="scientific">Anopheles maculatus</name>
    <dbReference type="NCBI Taxonomy" id="74869"/>
    <lineage>
        <taxon>Eukaryota</taxon>
        <taxon>Metazoa</taxon>
        <taxon>Ecdysozoa</taxon>
        <taxon>Arthropoda</taxon>
        <taxon>Hexapoda</taxon>
        <taxon>Insecta</taxon>
        <taxon>Pterygota</taxon>
        <taxon>Neoptera</taxon>
        <taxon>Endopterygota</taxon>
        <taxon>Diptera</taxon>
        <taxon>Nematocera</taxon>
        <taxon>Culicoidea</taxon>
        <taxon>Culicidae</taxon>
        <taxon>Anophelinae</taxon>
        <taxon>Anopheles</taxon>
        <taxon>Anopheles maculatus group</taxon>
    </lineage>
</organism>
<dbReference type="Gene3D" id="2.10.110.10">
    <property type="entry name" value="Cysteine Rich Protein"/>
    <property type="match status" value="1"/>
</dbReference>
<dbReference type="VEuPathDB" id="VectorBase:AMAM019246"/>
<reference evidence="7" key="1">
    <citation type="submission" date="2013-09" db="EMBL/GenBank/DDBJ databases">
        <title>The Genome Sequence of Anopheles maculatus species B.</title>
        <authorList>
            <consortium name="The Broad Institute Genomics Platform"/>
            <person name="Neafsey D.E."/>
            <person name="Besansky N."/>
            <person name="Howell P."/>
            <person name="Walton C."/>
            <person name="Young S.K."/>
            <person name="Zeng Q."/>
            <person name="Gargeya S."/>
            <person name="Fitzgerald M."/>
            <person name="Haas B."/>
            <person name="Abouelleil A."/>
            <person name="Allen A.W."/>
            <person name="Alvarado L."/>
            <person name="Arachchi H.M."/>
            <person name="Berlin A.M."/>
            <person name="Chapman S.B."/>
            <person name="Gainer-Dewar J."/>
            <person name="Goldberg J."/>
            <person name="Griggs A."/>
            <person name="Gujja S."/>
            <person name="Hansen M."/>
            <person name="Howarth C."/>
            <person name="Imamovic A."/>
            <person name="Ireland A."/>
            <person name="Larimer J."/>
            <person name="McCowan C."/>
            <person name="Murphy C."/>
            <person name="Pearson M."/>
            <person name="Poon T.W."/>
            <person name="Priest M."/>
            <person name="Roberts A."/>
            <person name="Saif S."/>
            <person name="Shea T."/>
            <person name="Sisk P."/>
            <person name="Sykes S."/>
            <person name="Wortman J."/>
            <person name="Nusbaum C."/>
            <person name="Birren B."/>
        </authorList>
    </citation>
    <scope>NUCLEOTIDE SEQUENCE [LARGE SCALE GENOMIC DNA]</scope>
    <source>
        <strain evidence="7">maculatus3</strain>
    </source>
</reference>
<dbReference type="SUPFAM" id="SSF57716">
    <property type="entry name" value="Glucocorticoid receptor-like (DNA-binding domain)"/>
    <property type="match status" value="1"/>
</dbReference>
<reference evidence="6" key="2">
    <citation type="submission" date="2020-05" db="UniProtKB">
        <authorList>
            <consortium name="EnsemblMetazoa"/>
        </authorList>
    </citation>
    <scope>IDENTIFICATION</scope>
    <source>
        <strain evidence="6">maculatus3</strain>
    </source>
</reference>
<evidence type="ECO:0000256" key="1">
    <source>
        <dbReference type="ARBA" id="ARBA00022723"/>
    </source>
</evidence>
<dbReference type="GO" id="GO:0046872">
    <property type="term" value="F:metal ion binding"/>
    <property type="evidence" value="ECO:0007669"/>
    <property type="project" value="UniProtKB-KW"/>
</dbReference>
<evidence type="ECO:0000256" key="4">
    <source>
        <dbReference type="PROSITE-ProRule" id="PRU00125"/>
    </source>
</evidence>
<protein>
    <recommendedName>
        <fullName evidence="5">LIM zinc-binding domain-containing protein</fullName>
    </recommendedName>
</protein>
<dbReference type="AlphaFoldDB" id="A0A182T438"/>
<keyword evidence="2 4" id="KW-0862">Zinc</keyword>
<sequence>MPFKPAENPKCPKCGKSVYAAEERVAGGNKWHKQCFKCATRQAVEVGFGKRRARNASACVRCQFFVDNSRRLRGLGRATGRRPSVVDVPNTAVHNIWQSARNTTIAPTTGPNLYHDGLSQRKGRCRHLLPAKPFCTPISHTCRTLRVAASM</sequence>
<proteinExistence type="predicted"/>
<dbReference type="EnsemblMetazoa" id="AMAM019246-RA">
    <property type="protein sequence ID" value="AMAM019246-PA"/>
    <property type="gene ID" value="AMAM019246"/>
</dbReference>
<dbReference type="InterPro" id="IPR001781">
    <property type="entry name" value="Znf_LIM"/>
</dbReference>
<keyword evidence="3 4" id="KW-0440">LIM domain</keyword>
<dbReference type="SMART" id="SM00132">
    <property type="entry name" value="LIM"/>
    <property type="match status" value="1"/>
</dbReference>
<evidence type="ECO:0000256" key="2">
    <source>
        <dbReference type="ARBA" id="ARBA00022833"/>
    </source>
</evidence>
<keyword evidence="1 4" id="KW-0479">Metal-binding</keyword>
<dbReference type="Proteomes" id="UP000075901">
    <property type="component" value="Unassembled WGS sequence"/>
</dbReference>
<evidence type="ECO:0000259" key="5">
    <source>
        <dbReference type="PROSITE" id="PS50023"/>
    </source>
</evidence>
<dbReference type="PROSITE" id="PS50023">
    <property type="entry name" value="LIM_DOMAIN_2"/>
    <property type="match status" value="1"/>
</dbReference>
<name>A0A182T438_9DIPT</name>